<feature type="signal peptide" evidence="4">
    <location>
        <begin position="1"/>
        <end position="20"/>
    </location>
</feature>
<dbReference type="InterPro" id="IPR013780">
    <property type="entry name" value="Glyco_hydro_b"/>
</dbReference>
<sequence length="620" mass="68472">MIKPLLTALLAAALPLLACAAPTTIEHLEPAFWWAGMKNGRLQLMVHGAGVAALKPRLAAYPGVRLLGSTAGANPNYLFIDLEIAPNAKPGQFRIDFLQGPTVAAGYDYRLLPREPGSAQRQGFDSRDAIYLIVPDRFANGDPSNDDIAGMGDPANRGDHGGRHGGDITGIAQHLDYIAGMGFTQLWPTPLLENRQPQYSYHGYSPTDLYKIDPRFGSNEDYRRLVEQARAKGLGVIQDIVPNHIGSGHWWMKDLPAPDWINNSGGPYVETNHRHVAQIDAYAAPGDVRRFTEGWFVPTMPDLNQRNPRLATYLIQNAIWWIEYAGLSGLRVDTYPYSDKAFLSRWTRAIRDEYPRLGMVGEEMSNNPLMLSYWLDGARNADGYRGAMPAMMDFPLHGALRDALTEPEGQGYGTGLGKLYEAMVNDALYPEPARMVLFEGNHDTNRIFSALGEDAALNRMAMALIATTLRTPQLFYGSEILLKSPIQRADGEVRADFPGGWAGDAVDAFSGRGLTPAQADAQAYLRKLMNWRKTAKVVHQGRLMHYNPLDGIYVYFRYTASEKLMVVLNKNTAASRLATARFKEMLGDAKAGVDVISGERHPLAESLSVPARSALILEVR</sequence>
<gene>
    <name evidence="6" type="ORF">QWJ38_16795</name>
</gene>
<dbReference type="SUPFAM" id="SSF51011">
    <property type="entry name" value="Glycosyl hydrolase domain"/>
    <property type="match status" value="1"/>
</dbReference>
<organism evidence="6 7">
    <name type="scientific">Roseateles violae</name>
    <dbReference type="NCBI Taxonomy" id="3058042"/>
    <lineage>
        <taxon>Bacteria</taxon>
        <taxon>Pseudomonadati</taxon>
        <taxon>Pseudomonadota</taxon>
        <taxon>Betaproteobacteria</taxon>
        <taxon>Burkholderiales</taxon>
        <taxon>Sphaerotilaceae</taxon>
        <taxon>Roseateles</taxon>
    </lineage>
</organism>
<feature type="chain" id="PRO_5045094384" evidence="4">
    <location>
        <begin position="21"/>
        <end position="620"/>
    </location>
</feature>
<dbReference type="Gene3D" id="3.20.20.80">
    <property type="entry name" value="Glycosidases"/>
    <property type="match status" value="1"/>
</dbReference>
<reference evidence="6 7" key="1">
    <citation type="submission" date="2023-06" db="EMBL/GenBank/DDBJ databases">
        <title>Pelomonas sp. PFR6 16S ribosomal RNA gene Genome sequencing and assembly.</title>
        <authorList>
            <person name="Woo H."/>
        </authorList>
    </citation>
    <scope>NUCLEOTIDE SEQUENCE [LARGE SCALE GENOMIC DNA]</scope>
    <source>
        <strain evidence="6 7">PFR6</strain>
    </source>
</reference>
<dbReference type="PANTHER" id="PTHR10357:SF210">
    <property type="entry name" value="MALTODEXTRIN GLUCOSIDASE"/>
    <property type="match status" value="1"/>
</dbReference>
<dbReference type="SUPFAM" id="SSF81296">
    <property type="entry name" value="E set domains"/>
    <property type="match status" value="1"/>
</dbReference>
<dbReference type="InterPro" id="IPR017853">
    <property type="entry name" value="GH"/>
</dbReference>
<keyword evidence="4" id="KW-0732">Signal</keyword>
<dbReference type="Pfam" id="PF10438">
    <property type="entry name" value="Cyc-maltodext_C"/>
    <property type="match status" value="1"/>
</dbReference>
<dbReference type="InterPro" id="IPR014756">
    <property type="entry name" value="Ig_E-set"/>
</dbReference>
<feature type="domain" description="Glycosyl hydrolase family 13 catalytic" evidence="5">
    <location>
        <begin position="132"/>
        <end position="532"/>
    </location>
</feature>
<dbReference type="Gene3D" id="2.60.40.1180">
    <property type="entry name" value="Golgi alpha-mannosidase II"/>
    <property type="match status" value="1"/>
</dbReference>
<dbReference type="Pfam" id="PF00128">
    <property type="entry name" value="Alpha-amylase"/>
    <property type="match status" value="1"/>
</dbReference>
<keyword evidence="1 6" id="KW-0378">Hydrolase</keyword>
<dbReference type="EMBL" id="JAUHHC010000004">
    <property type="protein sequence ID" value="MDN3921950.1"/>
    <property type="molecule type" value="Genomic_DNA"/>
</dbReference>
<feature type="region of interest" description="Disordered" evidence="3">
    <location>
        <begin position="143"/>
        <end position="166"/>
    </location>
</feature>
<evidence type="ECO:0000256" key="2">
    <source>
        <dbReference type="ARBA" id="ARBA00023295"/>
    </source>
</evidence>
<dbReference type="RefSeq" id="WP_290360251.1">
    <property type="nucleotide sequence ID" value="NZ_JAUHHC010000004.1"/>
</dbReference>
<dbReference type="SMART" id="SM00642">
    <property type="entry name" value="Aamy"/>
    <property type="match status" value="1"/>
</dbReference>
<dbReference type="InterPro" id="IPR013783">
    <property type="entry name" value="Ig-like_fold"/>
</dbReference>
<name>A0ABT8DUG3_9BURK</name>
<dbReference type="GO" id="GO:0016787">
    <property type="term" value="F:hydrolase activity"/>
    <property type="evidence" value="ECO:0007669"/>
    <property type="project" value="UniProtKB-KW"/>
</dbReference>
<dbReference type="SUPFAM" id="SSF51445">
    <property type="entry name" value="(Trans)glycosidases"/>
    <property type="match status" value="1"/>
</dbReference>
<dbReference type="PANTHER" id="PTHR10357">
    <property type="entry name" value="ALPHA-AMYLASE FAMILY MEMBER"/>
    <property type="match status" value="1"/>
</dbReference>
<dbReference type="Gene3D" id="2.60.40.10">
    <property type="entry name" value="Immunoglobulins"/>
    <property type="match status" value="1"/>
</dbReference>
<proteinExistence type="predicted"/>
<evidence type="ECO:0000259" key="5">
    <source>
        <dbReference type="SMART" id="SM00642"/>
    </source>
</evidence>
<protein>
    <submittedName>
        <fullName evidence="6">Glycoside hydrolase family 13 protein</fullName>
    </submittedName>
</protein>
<evidence type="ECO:0000256" key="4">
    <source>
        <dbReference type="SAM" id="SignalP"/>
    </source>
</evidence>
<dbReference type="Pfam" id="PF09087">
    <property type="entry name" value="Cyc-maltodext_N"/>
    <property type="match status" value="1"/>
</dbReference>
<evidence type="ECO:0000313" key="6">
    <source>
        <dbReference type="EMBL" id="MDN3921950.1"/>
    </source>
</evidence>
<accession>A0ABT8DUG3</accession>
<feature type="compositionally biased region" description="Basic and acidic residues" evidence="3">
    <location>
        <begin position="156"/>
        <end position="166"/>
    </location>
</feature>
<evidence type="ECO:0000313" key="7">
    <source>
        <dbReference type="Proteomes" id="UP001228044"/>
    </source>
</evidence>
<evidence type="ECO:0000256" key="1">
    <source>
        <dbReference type="ARBA" id="ARBA00022801"/>
    </source>
</evidence>
<comment type="caution">
    <text evidence="6">The sequence shown here is derived from an EMBL/GenBank/DDBJ whole genome shotgun (WGS) entry which is preliminary data.</text>
</comment>
<dbReference type="Proteomes" id="UP001228044">
    <property type="component" value="Unassembled WGS sequence"/>
</dbReference>
<dbReference type="InterPro" id="IPR006047">
    <property type="entry name" value="GH13_cat_dom"/>
</dbReference>
<keyword evidence="7" id="KW-1185">Reference proteome</keyword>
<dbReference type="CDD" id="cd11340">
    <property type="entry name" value="AmyAc_bac_CMD_like_3"/>
    <property type="match status" value="1"/>
</dbReference>
<keyword evidence="2" id="KW-0326">Glycosidase</keyword>
<dbReference type="InterPro" id="IPR019492">
    <property type="entry name" value="Cyclo-malto-dextrinase_C"/>
</dbReference>
<dbReference type="InterPro" id="IPR015171">
    <property type="entry name" value="Cyc-maltodext_N"/>
</dbReference>
<evidence type="ECO:0000256" key="3">
    <source>
        <dbReference type="SAM" id="MobiDB-lite"/>
    </source>
</evidence>